<dbReference type="InterPro" id="IPR022691">
    <property type="entry name" value="Tscrpt_elong_fac_GreA/B_N"/>
</dbReference>
<comment type="caution">
    <text evidence="12">The sequence shown here is derived from an EMBL/GenBank/DDBJ whole genome shotgun (WGS) entry which is preliminary data.</text>
</comment>
<gene>
    <name evidence="8" type="primary">greA</name>
    <name evidence="12" type="ORF">FB382_002860</name>
</gene>
<dbReference type="Gene3D" id="1.10.287.180">
    <property type="entry name" value="Transcription elongation factor, GreA/GreB, N-terminal domain"/>
    <property type="match status" value="1"/>
</dbReference>
<dbReference type="SUPFAM" id="SSF54534">
    <property type="entry name" value="FKBP-like"/>
    <property type="match status" value="1"/>
</dbReference>
<evidence type="ECO:0000256" key="4">
    <source>
        <dbReference type="ARBA" id="ARBA00023125"/>
    </source>
</evidence>
<evidence type="ECO:0000256" key="6">
    <source>
        <dbReference type="ARBA" id="ARBA00024916"/>
    </source>
</evidence>
<dbReference type="GO" id="GO:0003677">
    <property type="term" value="F:DNA binding"/>
    <property type="evidence" value="ECO:0007669"/>
    <property type="project" value="UniProtKB-UniRule"/>
</dbReference>
<dbReference type="FunFam" id="1.10.287.180:FF:000001">
    <property type="entry name" value="Transcription elongation factor GreA"/>
    <property type="match status" value="1"/>
</dbReference>
<dbReference type="EMBL" id="JACGXA010000001">
    <property type="protein sequence ID" value="MBA8804569.1"/>
    <property type="molecule type" value="Genomic_DNA"/>
</dbReference>
<dbReference type="InterPro" id="IPR001437">
    <property type="entry name" value="Tscrpt_elong_fac_GreA/B_C"/>
</dbReference>
<evidence type="ECO:0000256" key="8">
    <source>
        <dbReference type="HAMAP-Rule" id="MF_00105"/>
    </source>
</evidence>
<reference evidence="12 13" key="1">
    <citation type="submission" date="2020-07" db="EMBL/GenBank/DDBJ databases">
        <title>Sequencing the genomes of 1000 actinobacteria strains.</title>
        <authorList>
            <person name="Klenk H.-P."/>
        </authorList>
    </citation>
    <scope>NUCLEOTIDE SEQUENCE [LARGE SCALE GENOMIC DNA]</scope>
    <source>
        <strain evidence="12 13">DSM 21349</strain>
    </source>
</reference>
<evidence type="ECO:0000259" key="11">
    <source>
        <dbReference type="Pfam" id="PF03449"/>
    </source>
</evidence>
<keyword evidence="13" id="KW-1185">Reference proteome</keyword>
<evidence type="ECO:0000256" key="7">
    <source>
        <dbReference type="ARBA" id="ARBA00030776"/>
    </source>
</evidence>
<proteinExistence type="inferred from homology"/>
<dbReference type="GO" id="GO:0032784">
    <property type="term" value="P:regulation of DNA-templated transcription elongation"/>
    <property type="evidence" value="ECO:0007669"/>
    <property type="project" value="UniProtKB-UniRule"/>
</dbReference>
<dbReference type="RefSeq" id="WP_182540182.1">
    <property type="nucleotide sequence ID" value="NZ_JACGXA010000001.1"/>
</dbReference>
<dbReference type="PROSITE" id="PS00829">
    <property type="entry name" value="GREAB_1"/>
    <property type="match status" value="1"/>
</dbReference>
<evidence type="ECO:0000256" key="3">
    <source>
        <dbReference type="ARBA" id="ARBA00023015"/>
    </source>
</evidence>
<feature type="domain" description="Transcription elongation factor GreA/GreB N-terminal" evidence="11">
    <location>
        <begin position="10"/>
        <end position="80"/>
    </location>
</feature>
<dbReference type="Proteomes" id="UP000580910">
    <property type="component" value="Unassembled WGS sequence"/>
</dbReference>
<sequence>MTQSTEQGTIWLTQEAYDKLQAELANLKGPVRQEVIARISAARDEGDLKENGGYHAARDEQGKVEGRIRQLEDMLLRAKVGETPEDDGTVSPGMKVTYKFVGDDDDEAETFLLGAREIEDSVEGLKVYSPQSPLGSAIIGAKVGDTVSYDAPNGKTLEVVVVAAVPFTG</sequence>
<evidence type="ECO:0000256" key="1">
    <source>
        <dbReference type="ARBA" id="ARBA00008213"/>
    </source>
</evidence>
<dbReference type="InterPro" id="IPR006359">
    <property type="entry name" value="Tscrpt_elong_fac_GreA"/>
</dbReference>
<organism evidence="12 13">
    <name type="scientific">Nocardioides ginsengisegetis</name>
    <dbReference type="NCBI Taxonomy" id="661491"/>
    <lineage>
        <taxon>Bacteria</taxon>
        <taxon>Bacillati</taxon>
        <taxon>Actinomycetota</taxon>
        <taxon>Actinomycetes</taxon>
        <taxon>Propionibacteriales</taxon>
        <taxon>Nocardioidaceae</taxon>
        <taxon>Nocardioides</taxon>
    </lineage>
</organism>
<dbReference type="NCBIfam" id="TIGR01462">
    <property type="entry name" value="greA"/>
    <property type="match status" value="1"/>
</dbReference>
<dbReference type="PANTHER" id="PTHR30437:SF4">
    <property type="entry name" value="TRANSCRIPTION ELONGATION FACTOR GREA"/>
    <property type="match status" value="1"/>
</dbReference>
<feature type="domain" description="Transcription elongation factor GreA/GreB C-terminal" evidence="10">
    <location>
        <begin position="86"/>
        <end position="162"/>
    </location>
</feature>
<dbReference type="InterPro" id="IPR028624">
    <property type="entry name" value="Tscrpt_elong_fac_GreA/B"/>
</dbReference>
<dbReference type="PIRSF" id="PIRSF006092">
    <property type="entry name" value="GreA_GreB"/>
    <property type="match status" value="1"/>
</dbReference>
<dbReference type="InterPro" id="IPR036805">
    <property type="entry name" value="Tscrpt_elong_fac_GreA/B_N_sf"/>
</dbReference>
<protein>
    <recommendedName>
        <fullName evidence="2 8">Transcription elongation factor GreA</fullName>
    </recommendedName>
    <alternativeName>
        <fullName evidence="7 8">Transcript cleavage factor GreA</fullName>
    </alternativeName>
</protein>
<name>A0A7W3PAJ3_9ACTN</name>
<dbReference type="HAMAP" id="MF_00105">
    <property type="entry name" value="GreA_GreB"/>
    <property type="match status" value="1"/>
</dbReference>
<dbReference type="GO" id="GO:0070063">
    <property type="term" value="F:RNA polymerase binding"/>
    <property type="evidence" value="ECO:0007669"/>
    <property type="project" value="InterPro"/>
</dbReference>
<dbReference type="PANTHER" id="PTHR30437">
    <property type="entry name" value="TRANSCRIPTION ELONGATION FACTOR GREA"/>
    <property type="match status" value="1"/>
</dbReference>
<dbReference type="Pfam" id="PF01272">
    <property type="entry name" value="GreA_GreB"/>
    <property type="match status" value="1"/>
</dbReference>
<dbReference type="InterPro" id="IPR023459">
    <property type="entry name" value="Tscrpt_elong_fac_GreA/B_fam"/>
</dbReference>
<keyword evidence="12" id="KW-0251">Elongation factor</keyword>
<dbReference type="AlphaFoldDB" id="A0A7W3PAJ3"/>
<dbReference type="InterPro" id="IPR018151">
    <property type="entry name" value="TF_GreA/GreB_CS"/>
</dbReference>
<evidence type="ECO:0000313" key="12">
    <source>
        <dbReference type="EMBL" id="MBA8804569.1"/>
    </source>
</evidence>
<dbReference type="Gene3D" id="3.10.50.30">
    <property type="entry name" value="Transcription elongation factor, GreA/GreB, C-terminal domain"/>
    <property type="match status" value="1"/>
</dbReference>
<keyword evidence="5 8" id="KW-0804">Transcription</keyword>
<dbReference type="GO" id="GO:0003746">
    <property type="term" value="F:translation elongation factor activity"/>
    <property type="evidence" value="ECO:0007669"/>
    <property type="project" value="UniProtKB-KW"/>
</dbReference>
<dbReference type="PROSITE" id="PS00830">
    <property type="entry name" value="GREAB_2"/>
    <property type="match status" value="1"/>
</dbReference>
<evidence type="ECO:0000256" key="5">
    <source>
        <dbReference type="ARBA" id="ARBA00023163"/>
    </source>
</evidence>
<keyword evidence="12" id="KW-0648">Protein biosynthesis</keyword>
<evidence type="ECO:0000259" key="10">
    <source>
        <dbReference type="Pfam" id="PF01272"/>
    </source>
</evidence>
<keyword evidence="3 8" id="KW-0805">Transcription regulation</keyword>
<keyword evidence="4 8" id="KW-0238">DNA-binding</keyword>
<comment type="similarity">
    <text evidence="1 8 9">Belongs to the GreA/GreB family.</text>
</comment>
<evidence type="ECO:0000256" key="2">
    <source>
        <dbReference type="ARBA" id="ARBA00013729"/>
    </source>
</evidence>
<dbReference type="InterPro" id="IPR036953">
    <property type="entry name" value="GreA/GreB_C_sf"/>
</dbReference>
<evidence type="ECO:0000313" key="13">
    <source>
        <dbReference type="Proteomes" id="UP000580910"/>
    </source>
</evidence>
<dbReference type="Pfam" id="PF03449">
    <property type="entry name" value="GreA_GreB_N"/>
    <property type="match status" value="1"/>
</dbReference>
<evidence type="ECO:0000256" key="9">
    <source>
        <dbReference type="RuleBase" id="RU000556"/>
    </source>
</evidence>
<comment type="function">
    <text evidence="6 8 9">Necessary for efficient RNA polymerase transcription elongation past template-encoded arresting sites. The arresting sites in DNA have the property of trapping a certain fraction of elongating RNA polymerases that pass through, resulting in locked ternary complexes. Cleavage of the nascent transcript by cleavage factors such as GreA or GreB allows the resumption of elongation from the new 3'terminus. GreA releases sequences of 2 to 3 nucleotides.</text>
</comment>
<dbReference type="SUPFAM" id="SSF46557">
    <property type="entry name" value="GreA transcript cleavage protein, N-terminal domain"/>
    <property type="match status" value="1"/>
</dbReference>
<accession>A0A7W3PAJ3</accession>
<dbReference type="NCBIfam" id="NF001262">
    <property type="entry name" value="PRK00226.1-3"/>
    <property type="match status" value="1"/>
</dbReference>
<dbReference type="GO" id="GO:0006354">
    <property type="term" value="P:DNA-templated transcription elongation"/>
    <property type="evidence" value="ECO:0007669"/>
    <property type="project" value="TreeGrafter"/>
</dbReference>